<feature type="transmembrane region" description="Helical" evidence="1">
    <location>
        <begin position="113"/>
        <end position="134"/>
    </location>
</feature>
<keyword evidence="1" id="KW-1133">Transmembrane helix</keyword>
<evidence type="ECO:0000313" key="3">
    <source>
        <dbReference type="EMBL" id="CAL6038722.1"/>
    </source>
</evidence>
<evidence type="ECO:0000313" key="2">
    <source>
        <dbReference type="EMBL" id="CAI9960716.1"/>
    </source>
</evidence>
<comment type="caution">
    <text evidence="2">The sequence shown here is derived from an EMBL/GenBank/DDBJ whole genome shotgun (WGS) entry which is preliminary data.</text>
</comment>
<dbReference type="EMBL" id="CATOUU010000934">
    <property type="protein sequence ID" value="CAI9960716.1"/>
    <property type="molecule type" value="Genomic_DNA"/>
</dbReference>
<reference evidence="3 4" key="2">
    <citation type="submission" date="2024-07" db="EMBL/GenBank/DDBJ databases">
        <authorList>
            <person name="Akdeniz Z."/>
        </authorList>
    </citation>
    <scope>NUCLEOTIDE SEQUENCE [LARGE SCALE GENOMIC DNA]</scope>
</reference>
<name>A0AA86UQL7_9EUKA</name>
<evidence type="ECO:0000256" key="1">
    <source>
        <dbReference type="SAM" id="Phobius"/>
    </source>
</evidence>
<keyword evidence="1" id="KW-0812">Transmembrane</keyword>
<evidence type="ECO:0000313" key="4">
    <source>
        <dbReference type="Proteomes" id="UP001642409"/>
    </source>
</evidence>
<proteinExistence type="predicted"/>
<sequence length="170" mass="20028">MELPFQKILGQRSRWSEIIFAISGINTSNVTSRLTVYNSKYQTIQYIEKYFQIVHSINQNNLSWTCAEINCSLFKRNLTHSFEYDFVPFTAKFIFSEDSDQRKLFTTSKYYKIGKYCGSVLLAIVLIVVALKFVKTNQVVRQYKGYAKIKKPTQDQIRDKLYFKIIKLNQ</sequence>
<accession>A0AA86UQL7</accession>
<reference evidence="2" key="1">
    <citation type="submission" date="2023-06" db="EMBL/GenBank/DDBJ databases">
        <authorList>
            <person name="Kurt Z."/>
        </authorList>
    </citation>
    <scope>NUCLEOTIDE SEQUENCE</scope>
</reference>
<dbReference type="EMBL" id="CAXDID020000140">
    <property type="protein sequence ID" value="CAL6038722.1"/>
    <property type="molecule type" value="Genomic_DNA"/>
</dbReference>
<keyword evidence="4" id="KW-1185">Reference proteome</keyword>
<keyword evidence="1" id="KW-0472">Membrane</keyword>
<organism evidence="2">
    <name type="scientific">Hexamita inflata</name>
    <dbReference type="NCBI Taxonomy" id="28002"/>
    <lineage>
        <taxon>Eukaryota</taxon>
        <taxon>Metamonada</taxon>
        <taxon>Diplomonadida</taxon>
        <taxon>Hexamitidae</taxon>
        <taxon>Hexamitinae</taxon>
        <taxon>Hexamita</taxon>
    </lineage>
</organism>
<dbReference type="Proteomes" id="UP001642409">
    <property type="component" value="Unassembled WGS sequence"/>
</dbReference>
<protein>
    <submittedName>
        <fullName evidence="3">Hypothetical_protein</fullName>
    </submittedName>
</protein>
<gene>
    <name evidence="3" type="ORF">HINF_LOCUS37506</name>
    <name evidence="2" type="ORF">HINF_LOCUS48361</name>
</gene>
<dbReference type="AlphaFoldDB" id="A0AA86UQL7"/>